<dbReference type="Proteomes" id="UP000186720">
    <property type="component" value="Unassembled WGS sequence"/>
</dbReference>
<accession>A0A1Q6A0S5</accession>
<dbReference type="EMBL" id="MPPL01000001">
    <property type="protein sequence ID" value="OKS87620.1"/>
    <property type="molecule type" value="Genomic_DNA"/>
</dbReference>
<sequence length="121" mass="13276">MKKLTIVCLLVVAGAIKGFGQTKIEAKDAAKHLNETVLICDKVVDGKYFDNSKTTLLNVGAPHPNELLTLVIKGDDRKKFTGDPETVFLNKKVCITGKIIDYKGKPEIVITEASQLTFDKN</sequence>
<name>A0A1Q6A0S5_9SPHI</name>
<protein>
    <recommendedName>
        <fullName evidence="3">DNA-binding protein</fullName>
    </recommendedName>
</protein>
<dbReference type="RefSeq" id="WP_074490201.1">
    <property type="nucleotide sequence ID" value="NZ_FPAM01000006.1"/>
</dbReference>
<evidence type="ECO:0000313" key="2">
    <source>
        <dbReference type="Proteomes" id="UP000186720"/>
    </source>
</evidence>
<comment type="caution">
    <text evidence="1">The sequence shown here is derived from an EMBL/GenBank/DDBJ whole genome shotgun (WGS) entry which is preliminary data.</text>
</comment>
<evidence type="ECO:0000313" key="1">
    <source>
        <dbReference type="EMBL" id="OKS87620.1"/>
    </source>
</evidence>
<organism evidence="1 2">
    <name type="scientific">Mucilaginibacter polytrichastri</name>
    <dbReference type="NCBI Taxonomy" id="1302689"/>
    <lineage>
        <taxon>Bacteria</taxon>
        <taxon>Pseudomonadati</taxon>
        <taxon>Bacteroidota</taxon>
        <taxon>Sphingobacteriia</taxon>
        <taxon>Sphingobacteriales</taxon>
        <taxon>Sphingobacteriaceae</taxon>
        <taxon>Mucilaginibacter</taxon>
    </lineage>
</organism>
<keyword evidence="2" id="KW-1185">Reference proteome</keyword>
<evidence type="ECO:0008006" key="3">
    <source>
        <dbReference type="Google" id="ProtNLM"/>
    </source>
</evidence>
<dbReference type="AlphaFoldDB" id="A0A1Q6A0S5"/>
<dbReference type="STRING" id="1302689.RG47T_3081"/>
<gene>
    <name evidence="1" type="ORF">RG47T_3081</name>
</gene>
<proteinExistence type="predicted"/>
<reference evidence="1 2" key="1">
    <citation type="submission" date="2016-11" db="EMBL/GenBank/DDBJ databases">
        <title>Whole Genome Sequencing of Mucilaginibacter polytrichastri RG4-7(T) isolated from the moss sample.</title>
        <authorList>
            <person name="Li Y."/>
        </authorList>
    </citation>
    <scope>NUCLEOTIDE SEQUENCE [LARGE SCALE GENOMIC DNA]</scope>
    <source>
        <strain evidence="1 2">RG4-7</strain>
    </source>
</reference>
<dbReference type="OrthoDB" id="1524522at2"/>